<dbReference type="AlphaFoldDB" id="A0A151S0K0"/>
<dbReference type="EMBL" id="KQ483503">
    <property type="protein sequence ID" value="KYP48330.1"/>
    <property type="molecule type" value="Genomic_DNA"/>
</dbReference>
<evidence type="ECO:0008006" key="3">
    <source>
        <dbReference type="Google" id="ProtNLM"/>
    </source>
</evidence>
<proteinExistence type="predicted"/>
<dbReference type="SUPFAM" id="SSF53098">
    <property type="entry name" value="Ribonuclease H-like"/>
    <property type="match status" value="1"/>
</dbReference>
<evidence type="ECO:0000313" key="1">
    <source>
        <dbReference type="EMBL" id="KYP48330.1"/>
    </source>
</evidence>
<name>A0A151S0K0_CAJCA</name>
<protein>
    <recommendedName>
        <fullName evidence="3">Retrovirus-related Pol polyprotein from transposon TNT 1-94</fullName>
    </recommendedName>
</protein>
<evidence type="ECO:0000313" key="2">
    <source>
        <dbReference type="Proteomes" id="UP000075243"/>
    </source>
</evidence>
<gene>
    <name evidence="1" type="ORF">KK1_030022</name>
</gene>
<dbReference type="InterPro" id="IPR012337">
    <property type="entry name" value="RNaseH-like_sf"/>
</dbReference>
<organism evidence="1 2">
    <name type="scientific">Cajanus cajan</name>
    <name type="common">Pigeon pea</name>
    <name type="synonym">Cajanus indicus</name>
    <dbReference type="NCBI Taxonomy" id="3821"/>
    <lineage>
        <taxon>Eukaryota</taxon>
        <taxon>Viridiplantae</taxon>
        <taxon>Streptophyta</taxon>
        <taxon>Embryophyta</taxon>
        <taxon>Tracheophyta</taxon>
        <taxon>Spermatophyta</taxon>
        <taxon>Magnoliopsida</taxon>
        <taxon>eudicotyledons</taxon>
        <taxon>Gunneridae</taxon>
        <taxon>Pentapetalae</taxon>
        <taxon>rosids</taxon>
        <taxon>fabids</taxon>
        <taxon>Fabales</taxon>
        <taxon>Fabaceae</taxon>
        <taxon>Papilionoideae</taxon>
        <taxon>50 kb inversion clade</taxon>
        <taxon>NPAAA clade</taxon>
        <taxon>indigoferoid/millettioid clade</taxon>
        <taxon>Phaseoleae</taxon>
        <taxon>Cajanus</taxon>
    </lineage>
</organism>
<dbReference type="Gramene" id="C.cajan_29792.t">
    <property type="protein sequence ID" value="C.cajan_29792.t"/>
    <property type="gene ID" value="C.cajan_29792"/>
</dbReference>
<sequence>MLISLPCKLTFVANDCFIQDMQTLQRIGTVELVEVDDYSRYVWIFLMKSKDEAQTHLKSFVTFVERQFTTKVKMIRSKWIRIHHETVLC</sequence>
<keyword evidence="2" id="KW-1185">Reference proteome</keyword>
<reference evidence="1" key="1">
    <citation type="journal article" date="2012" name="Nat. Biotechnol.">
        <title>Draft genome sequence of pigeonpea (Cajanus cajan), an orphan legume crop of resource-poor farmers.</title>
        <authorList>
            <person name="Varshney R.K."/>
            <person name="Chen W."/>
            <person name="Li Y."/>
            <person name="Bharti A.K."/>
            <person name="Saxena R.K."/>
            <person name="Schlueter J.A."/>
            <person name="Donoghue M.T."/>
            <person name="Azam S."/>
            <person name="Fan G."/>
            <person name="Whaley A.M."/>
            <person name="Farmer A.D."/>
            <person name="Sheridan J."/>
            <person name="Iwata A."/>
            <person name="Tuteja R."/>
            <person name="Penmetsa R.V."/>
            <person name="Wu W."/>
            <person name="Upadhyaya H.D."/>
            <person name="Yang S.P."/>
            <person name="Shah T."/>
            <person name="Saxena K.B."/>
            <person name="Michael T."/>
            <person name="McCombie W.R."/>
            <person name="Yang B."/>
            <person name="Zhang G."/>
            <person name="Yang H."/>
            <person name="Wang J."/>
            <person name="Spillane C."/>
            <person name="Cook D.R."/>
            <person name="May G.D."/>
            <person name="Xu X."/>
            <person name="Jackson S.A."/>
        </authorList>
    </citation>
    <scope>NUCLEOTIDE SEQUENCE [LARGE SCALE GENOMIC DNA]</scope>
</reference>
<dbReference type="Proteomes" id="UP000075243">
    <property type="component" value="Unassembled WGS sequence"/>
</dbReference>
<accession>A0A151S0K0</accession>